<protein>
    <submittedName>
        <fullName evidence="2">Uncharacterized protein</fullName>
    </submittedName>
</protein>
<reference evidence="2" key="1">
    <citation type="journal article" date="2021" name="Nat. Commun.">
        <title>Genetic determinants of endophytism in the Arabidopsis root mycobiome.</title>
        <authorList>
            <person name="Mesny F."/>
            <person name="Miyauchi S."/>
            <person name="Thiergart T."/>
            <person name="Pickel B."/>
            <person name="Atanasova L."/>
            <person name="Karlsson M."/>
            <person name="Huettel B."/>
            <person name="Barry K.W."/>
            <person name="Haridas S."/>
            <person name="Chen C."/>
            <person name="Bauer D."/>
            <person name="Andreopoulos W."/>
            <person name="Pangilinan J."/>
            <person name="LaButti K."/>
            <person name="Riley R."/>
            <person name="Lipzen A."/>
            <person name="Clum A."/>
            <person name="Drula E."/>
            <person name="Henrissat B."/>
            <person name="Kohler A."/>
            <person name="Grigoriev I.V."/>
            <person name="Martin F.M."/>
            <person name="Hacquard S."/>
        </authorList>
    </citation>
    <scope>NUCLEOTIDE SEQUENCE</scope>
    <source>
        <strain evidence="2">FSSC 5 MPI-SDFR-AT-0091</strain>
    </source>
</reference>
<gene>
    <name evidence="2" type="ORF">B0J15DRAFT_574424</name>
</gene>
<name>A0A9P9JSV1_FUSSL</name>
<dbReference type="OrthoDB" id="5103974at2759"/>
<evidence type="ECO:0000256" key="1">
    <source>
        <dbReference type="SAM" id="MobiDB-lite"/>
    </source>
</evidence>
<dbReference type="EMBL" id="JAGTJS010000030">
    <property type="protein sequence ID" value="KAH7232076.1"/>
    <property type="molecule type" value="Genomic_DNA"/>
</dbReference>
<organism evidence="2 3">
    <name type="scientific">Fusarium solani</name>
    <name type="common">Filamentous fungus</name>
    <dbReference type="NCBI Taxonomy" id="169388"/>
    <lineage>
        <taxon>Eukaryota</taxon>
        <taxon>Fungi</taxon>
        <taxon>Dikarya</taxon>
        <taxon>Ascomycota</taxon>
        <taxon>Pezizomycotina</taxon>
        <taxon>Sordariomycetes</taxon>
        <taxon>Hypocreomycetidae</taxon>
        <taxon>Hypocreales</taxon>
        <taxon>Nectriaceae</taxon>
        <taxon>Fusarium</taxon>
        <taxon>Fusarium solani species complex</taxon>
    </lineage>
</organism>
<keyword evidence="3" id="KW-1185">Reference proteome</keyword>
<feature type="compositionally biased region" description="Basic residues" evidence="1">
    <location>
        <begin position="160"/>
        <end position="172"/>
    </location>
</feature>
<evidence type="ECO:0000313" key="2">
    <source>
        <dbReference type="EMBL" id="KAH7232076.1"/>
    </source>
</evidence>
<accession>A0A9P9JSV1</accession>
<proteinExistence type="predicted"/>
<feature type="region of interest" description="Disordered" evidence="1">
    <location>
        <begin position="142"/>
        <end position="186"/>
    </location>
</feature>
<feature type="compositionally biased region" description="Basic and acidic residues" evidence="1">
    <location>
        <begin position="173"/>
        <end position="186"/>
    </location>
</feature>
<dbReference type="Proteomes" id="UP000736672">
    <property type="component" value="Unassembled WGS sequence"/>
</dbReference>
<evidence type="ECO:0000313" key="3">
    <source>
        <dbReference type="Proteomes" id="UP000736672"/>
    </source>
</evidence>
<comment type="caution">
    <text evidence="2">The sequence shown here is derived from an EMBL/GenBank/DDBJ whole genome shotgun (WGS) entry which is preliminary data.</text>
</comment>
<sequence length="264" mass="29532">MDPERGHYPKQPYLETADGESAIQYDYARFDPPDTIKKGNSSMLEDKEKKIWKKYAGNLSTTPSTRLPGNNKLAKQKGASKGAWALWTLLKVVYRQKELMGKSVAITVQKRYPKADLTKWPLNTDWPTTDRDFIDIWDAENGTDGASQIPPLKQQDKGKKSAQTKKTGKKKTGKADANAHRSTDDRTELLNDLRNTVAGVAAEKFTIEKLVKDNVYLKNVNRILALNVSSIEWQPGVGDWLGTCLTACGLGRSSCQWSKDGNRE</sequence>
<dbReference type="AlphaFoldDB" id="A0A9P9JSV1"/>